<evidence type="ECO:0000256" key="1">
    <source>
        <dbReference type="SAM" id="SignalP"/>
    </source>
</evidence>
<proteinExistence type="predicted"/>
<sequence length="275" mass="30544">MKNAVSLFVFAFFLLFAPWYASAQGAFVIGVAPHTSARVILEMYQPLRLYLSRSLNMPVEVVTAPDFDEFARRALAQKYDLAVTTGHQARLLQNDAKYLPQLTYQADFKAVAIVPQNSRVTKAADLKGQKVLGLSAASLVTLWGEHWLAQNHLDIPVKYVSASDSVAQLLVAGEAAAGFTSLANFQKLRPELQGQLRIIAESAPLAGRVYLLNQRWATREKAINAALWGFAETAEGKRYFDSNKLGGYRRLHSGELEGMDRYAAEVRRLLKKAEK</sequence>
<evidence type="ECO:0000313" key="2">
    <source>
        <dbReference type="EMBL" id="MBJ6802020.1"/>
    </source>
</evidence>
<name>A0ABS0YVM0_9BACT</name>
<dbReference type="Gene3D" id="3.40.190.10">
    <property type="entry name" value="Periplasmic binding protein-like II"/>
    <property type="match status" value="2"/>
</dbReference>
<comment type="caution">
    <text evidence="2">The sequence shown here is derived from an EMBL/GenBank/DDBJ whole genome shotgun (WGS) entry which is preliminary data.</text>
</comment>
<evidence type="ECO:0000313" key="3">
    <source>
        <dbReference type="Proteomes" id="UP000641025"/>
    </source>
</evidence>
<keyword evidence="3" id="KW-1185">Reference proteome</keyword>
<feature type="signal peptide" evidence="1">
    <location>
        <begin position="1"/>
        <end position="23"/>
    </location>
</feature>
<accession>A0ABS0YVM0</accession>
<dbReference type="PANTHER" id="PTHR30024:SF17">
    <property type="entry name" value="SOLUTE-BINDING PROTEIN FAMILY 3_N-TERMINAL DOMAIN-CONTAINING PROTEIN"/>
    <property type="match status" value="1"/>
</dbReference>
<dbReference type="EMBL" id="JAEMHK010000015">
    <property type="protein sequence ID" value="MBJ6802020.1"/>
    <property type="molecule type" value="Genomic_DNA"/>
</dbReference>
<keyword evidence="1" id="KW-0732">Signal</keyword>
<dbReference type="SUPFAM" id="SSF53850">
    <property type="entry name" value="Periplasmic binding protein-like II"/>
    <property type="match status" value="1"/>
</dbReference>
<feature type="chain" id="PRO_5045362430" evidence="1">
    <location>
        <begin position="24"/>
        <end position="275"/>
    </location>
</feature>
<reference evidence="2 3" key="1">
    <citation type="submission" date="2020-12" db="EMBL/GenBank/DDBJ databases">
        <title>Geomonas sp. Red259, isolated from paddy soil.</title>
        <authorList>
            <person name="Xu Z."/>
            <person name="Zhang Z."/>
            <person name="Masuda Y."/>
            <person name="Itoh H."/>
            <person name="Senoo K."/>
        </authorList>
    </citation>
    <scope>NUCLEOTIDE SEQUENCE [LARGE SCALE GENOMIC DNA]</scope>
    <source>
        <strain evidence="2 3">Red259</strain>
    </source>
</reference>
<gene>
    <name evidence="2" type="ORF">JFN90_17975</name>
</gene>
<dbReference type="Pfam" id="PF12974">
    <property type="entry name" value="Phosphonate-bd"/>
    <property type="match status" value="1"/>
</dbReference>
<organism evidence="2 3">
    <name type="scientific">Geomonas propionica</name>
    <dbReference type="NCBI Taxonomy" id="2798582"/>
    <lineage>
        <taxon>Bacteria</taxon>
        <taxon>Pseudomonadati</taxon>
        <taxon>Thermodesulfobacteriota</taxon>
        <taxon>Desulfuromonadia</taxon>
        <taxon>Geobacterales</taxon>
        <taxon>Geobacteraceae</taxon>
        <taxon>Geomonas</taxon>
    </lineage>
</organism>
<dbReference type="Proteomes" id="UP000641025">
    <property type="component" value="Unassembled WGS sequence"/>
</dbReference>
<protein>
    <submittedName>
        <fullName evidence="2">Phosphate/phosphite/phosphonate ABC transporter substrate-binding protein</fullName>
    </submittedName>
</protein>
<dbReference type="PANTHER" id="PTHR30024">
    <property type="entry name" value="ALIPHATIC SULFONATES-BINDING PROTEIN-RELATED"/>
    <property type="match status" value="1"/>
</dbReference>